<keyword evidence="1" id="KW-1133">Transmembrane helix</keyword>
<dbReference type="AlphaFoldDB" id="A0A2P6RHQ0"/>
<name>A0A2P6RHQ0_ROSCH</name>
<dbReference type="Gramene" id="PRQ45949">
    <property type="protein sequence ID" value="PRQ45949"/>
    <property type="gene ID" value="RchiOBHm_Chr3g0497291"/>
</dbReference>
<organism evidence="2 3">
    <name type="scientific">Rosa chinensis</name>
    <name type="common">China rose</name>
    <dbReference type="NCBI Taxonomy" id="74649"/>
    <lineage>
        <taxon>Eukaryota</taxon>
        <taxon>Viridiplantae</taxon>
        <taxon>Streptophyta</taxon>
        <taxon>Embryophyta</taxon>
        <taxon>Tracheophyta</taxon>
        <taxon>Spermatophyta</taxon>
        <taxon>Magnoliopsida</taxon>
        <taxon>eudicotyledons</taxon>
        <taxon>Gunneridae</taxon>
        <taxon>Pentapetalae</taxon>
        <taxon>rosids</taxon>
        <taxon>fabids</taxon>
        <taxon>Rosales</taxon>
        <taxon>Rosaceae</taxon>
        <taxon>Rosoideae</taxon>
        <taxon>Rosoideae incertae sedis</taxon>
        <taxon>Rosa</taxon>
    </lineage>
</organism>
<dbReference type="EMBL" id="PDCK01000041">
    <property type="protein sequence ID" value="PRQ45949.1"/>
    <property type="molecule type" value="Genomic_DNA"/>
</dbReference>
<comment type="caution">
    <text evidence="2">The sequence shown here is derived from an EMBL/GenBank/DDBJ whole genome shotgun (WGS) entry which is preliminary data.</text>
</comment>
<feature type="transmembrane region" description="Helical" evidence="1">
    <location>
        <begin position="20"/>
        <end position="39"/>
    </location>
</feature>
<gene>
    <name evidence="2" type="ORF">RchiOBHm_Chr3g0497291</name>
</gene>
<keyword evidence="1" id="KW-0472">Membrane</keyword>
<proteinExistence type="predicted"/>
<protein>
    <submittedName>
        <fullName evidence="2">Uncharacterized protein</fullName>
    </submittedName>
</protein>
<evidence type="ECO:0000313" key="3">
    <source>
        <dbReference type="Proteomes" id="UP000238479"/>
    </source>
</evidence>
<dbReference type="Proteomes" id="UP000238479">
    <property type="component" value="Chromosome 3"/>
</dbReference>
<keyword evidence="3" id="KW-1185">Reference proteome</keyword>
<accession>A0A2P6RHQ0</accession>
<evidence type="ECO:0000256" key="1">
    <source>
        <dbReference type="SAM" id="Phobius"/>
    </source>
</evidence>
<reference evidence="2 3" key="1">
    <citation type="journal article" date="2018" name="Nat. Genet.">
        <title>The Rosa genome provides new insights in the design of modern roses.</title>
        <authorList>
            <person name="Bendahmane M."/>
        </authorList>
    </citation>
    <scope>NUCLEOTIDE SEQUENCE [LARGE SCALE GENOMIC DNA]</scope>
    <source>
        <strain evidence="3">cv. Old Blush</strain>
    </source>
</reference>
<sequence length="75" mass="9123">MVLVCPDDEPSERIEKEKLLGFYGKFPFFFFFWQFWQVLRTNRIVPALELYILVLLVFTFSWNFGVYCYFGFTVL</sequence>
<keyword evidence="1" id="KW-0812">Transmembrane</keyword>
<feature type="transmembrane region" description="Helical" evidence="1">
    <location>
        <begin position="51"/>
        <end position="72"/>
    </location>
</feature>
<evidence type="ECO:0000313" key="2">
    <source>
        <dbReference type="EMBL" id="PRQ45949.1"/>
    </source>
</evidence>